<dbReference type="InterPro" id="IPR036052">
    <property type="entry name" value="TrpB-like_PALP_sf"/>
</dbReference>
<dbReference type="Proteomes" id="UP001369815">
    <property type="component" value="Unassembled WGS sequence"/>
</dbReference>
<sequence length="384" mass="40641">MSPFIHLNPSAQEWVYDPAGAQGGSQEGTILAFHKTLPDYNETRLHSLPDLAAELGLGSVLLKDESNRFGLPAFKILGASWAVYRAVGSYLGLSVADGSAPLADVGAKAREAGVRVVTLTEGNCGRAVSRMAAKIMGIPTKVYVPKYMDEQTRNKIRSEGAEIIEVDGAYDDVIPVAQREAESSDKAILILDVSVDGFDVIPEYFVQGYSTMLAESDRQVLELTGGKPATHAIVPVGAGSIGEAVTAHFKSASWRKEFGGAKVISVEPTTAACLLESLKVGRSVAVQTEDTIMCGMNCGTLSTTAWPVLRDGVDASIVVSDLEAHNAVQELKARSVLAGPCGAATLAALRRACADAKQDLGLNDTSIVVLYCTEGHREYSVPTK</sequence>
<feature type="domain" description="Tryptophan synthase beta chain-like PALP" evidence="1">
    <location>
        <begin position="39"/>
        <end position="369"/>
    </location>
</feature>
<dbReference type="SUPFAM" id="SSF53686">
    <property type="entry name" value="Tryptophan synthase beta subunit-like PLP-dependent enzymes"/>
    <property type="match status" value="1"/>
</dbReference>
<keyword evidence="3" id="KW-1185">Reference proteome</keyword>
<dbReference type="Pfam" id="PF00291">
    <property type="entry name" value="PALP"/>
    <property type="match status" value="1"/>
</dbReference>
<dbReference type="PANTHER" id="PTHR42937">
    <property type="match status" value="1"/>
</dbReference>
<dbReference type="Gene3D" id="3.40.50.1100">
    <property type="match status" value="2"/>
</dbReference>
<dbReference type="AlphaFoldDB" id="A0AAX6ML60"/>
<dbReference type="InterPro" id="IPR001926">
    <property type="entry name" value="TrpB-like_PALP"/>
</dbReference>
<name>A0AAX6ML60_9PEZI</name>
<evidence type="ECO:0000313" key="3">
    <source>
        <dbReference type="Proteomes" id="UP001369815"/>
    </source>
</evidence>
<protein>
    <recommendedName>
        <fullName evidence="1">Tryptophan synthase beta chain-like PALP domain-containing protein</fullName>
    </recommendedName>
</protein>
<comment type="caution">
    <text evidence="2">The sequence shown here is derived from an EMBL/GenBank/DDBJ whole genome shotgun (WGS) entry which is preliminary data.</text>
</comment>
<dbReference type="CDD" id="cd00640">
    <property type="entry name" value="Trp-synth-beta_II"/>
    <property type="match status" value="1"/>
</dbReference>
<evidence type="ECO:0000259" key="1">
    <source>
        <dbReference type="Pfam" id="PF00291"/>
    </source>
</evidence>
<accession>A0AAX6ML60</accession>
<reference evidence="2 3" key="1">
    <citation type="journal article" date="2024" name="Front Chem Biol">
        <title>Unveiling the potential of Daldinia eschscholtzii MFLUCC 19-0629 through bioactivity and bioinformatics studies for enhanced sustainable agriculture production.</title>
        <authorList>
            <person name="Brooks S."/>
            <person name="Weaver J.A."/>
            <person name="Klomchit A."/>
            <person name="Alharthi S.A."/>
            <person name="Onlamun T."/>
            <person name="Nurani R."/>
            <person name="Vong T.K."/>
            <person name="Alberti F."/>
            <person name="Greco C."/>
        </authorList>
    </citation>
    <scope>NUCLEOTIDE SEQUENCE [LARGE SCALE GENOMIC DNA]</scope>
    <source>
        <strain evidence="2">MFLUCC 19-0629</strain>
    </source>
</reference>
<dbReference type="EMBL" id="JBANMG010000005">
    <property type="protein sequence ID" value="KAK6953224.1"/>
    <property type="molecule type" value="Genomic_DNA"/>
</dbReference>
<gene>
    <name evidence="2" type="ORF">Daesc_005524</name>
</gene>
<organism evidence="2 3">
    <name type="scientific">Daldinia eschscholtzii</name>
    <dbReference type="NCBI Taxonomy" id="292717"/>
    <lineage>
        <taxon>Eukaryota</taxon>
        <taxon>Fungi</taxon>
        <taxon>Dikarya</taxon>
        <taxon>Ascomycota</taxon>
        <taxon>Pezizomycotina</taxon>
        <taxon>Sordariomycetes</taxon>
        <taxon>Xylariomycetidae</taxon>
        <taxon>Xylariales</taxon>
        <taxon>Hypoxylaceae</taxon>
        <taxon>Daldinia</taxon>
    </lineage>
</organism>
<dbReference type="PANTHER" id="PTHR42937:SF1">
    <property type="entry name" value="DIAMINOPROPIONATE AMMONIA-LYASE"/>
    <property type="match status" value="1"/>
</dbReference>
<proteinExistence type="predicted"/>
<evidence type="ECO:0000313" key="2">
    <source>
        <dbReference type="EMBL" id="KAK6953224.1"/>
    </source>
</evidence>